<sequence length="345" mass="38390">MQPTLTKVHPISNHRLLLTYDNGEEREFDVAPYLDTGIFKELKDDTLFNSARVSFDTIEWNNGADLCPEVLYDESVPAGNHGRMVAESSPTYIAKDRKMKIVGVIPSRWGSTRFPGKSLAMISGKPMVQWVVERVKQAQKLDAVIVATDDERIADCVNGLNMDGVTVAMTRPDHPSGTDRIAEAVQDMDIDAVINVQGDEPLIDPALIDDLADVISSGEWDMATAATPIDNEDQIEDPSVVKAVFNRHGQALYFSRSSIPHIRDVTGEPEPGIYWRHIGIYAYRRDYLLKLVAEPPCALENLEKLEQLRALDMGCRMKVIQTQDFGIGVDTPEDVVKAEVLLNNL</sequence>
<keyword evidence="4 5" id="KW-0448">Lipopolysaccharide biosynthesis</keyword>
<dbReference type="NCBIfam" id="TIGR00466">
    <property type="entry name" value="kdsB"/>
    <property type="match status" value="1"/>
</dbReference>
<dbReference type="InterPro" id="IPR004528">
    <property type="entry name" value="KdsB"/>
</dbReference>
<evidence type="ECO:0000256" key="3">
    <source>
        <dbReference type="ARBA" id="ARBA00022695"/>
    </source>
</evidence>
<comment type="catalytic activity">
    <reaction evidence="5">
        <text>3-deoxy-alpha-D-manno-oct-2-ulosonate + CTP = CMP-3-deoxy-beta-D-manno-octulosonate + diphosphate</text>
        <dbReference type="Rhea" id="RHEA:23448"/>
        <dbReference type="ChEBI" id="CHEBI:33019"/>
        <dbReference type="ChEBI" id="CHEBI:37563"/>
        <dbReference type="ChEBI" id="CHEBI:85986"/>
        <dbReference type="ChEBI" id="CHEBI:85987"/>
        <dbReference type="EC" id="2.7.7.38"/>
    </reaction>
</comment>
<dbReference type="Proteomes" id="UP000366872">
    <property type="component" value="Unassembled WGS sequence"/>
</dbReference>
<dbReference type="GO" id="GO:0033468">
    <property type="term" value="P:CMP-keto-3-deoxy-D-manno-octulosonic acid biosynthetic process"/>
    <property type="evidence" value="ECO:0007669"/>
    <property type="project" value="UniProtKB-UniRule"/>
</dbReference>
<dbReference type="GO" id="GO:0008690">
    <property type="term" value="F:3-deoxy-manno-octulosonate cytidylyltransferase activity"/>
    <property type="evidence" value="ECO:0007669"/>
    <property type="project" value="UniProtKB-UniRule"/>
</dbReference>
<dbReference type="NCBIfam" id="NF003950">
    <property type="entry name" value="PRK05450.1-3"/>
    <property type="match status" value="1"/>
</dbReference>
<dbReference type="Pfam" id="PF02348">
    <property type="entry name" value="CTP_transf_3"/>
    <property type="match status" value="1"/>
</dbReference>
<dbReference type="GO" id="GO:0016020">
    <property type="term" value="C:membrane"/>
    <property type="evidence" value="ECO:0007669"/>
    <property type="project" value="UniProtKB-SubCell"/>
</dbReference>
<organism evidence="6 7">
    <name type="scientific">Pontiella desulfatans</name>
    <dbReference type="NCBI Taxonomy" id="2750659"/>
    <lineage>
        <taxon>Bacteria</taxon>
        <taxon>Pseudomonadati</taxon>
        <taxon>Kiritimatiellota</taxon>
        <taxon>Kiritimatiellia</taxon>
        <taxon>Kiritimatiellales</taxon>
        <taxon>Pontiellaceae</taxon>
        <taxon>Pontiella</taxon>
    </lineage>
</organism>
<dbReference type="RefSeq" id="WP_136077763.1">
    <property type="nucleotide sequence ID" value="NZ_CAAHFG010000001.1"/>
</dbReference>
<dbReference type="Pfam" id="PF10387">
    <property type="entry name" value="DUF2442"/>
    <property type="match status" value="1"/>
</dbReference>
<accession>A0A6C2TWT5</accession>
<evidence type="ECO:0000256" key="2">
    <source>
        <dbReference type="ARBA" id="ARBA00022679"/>
    </source>
</evidence>
<dbReference type="NCBIfam" id="NF003952">
    <property type="entry name" value="PRK05450.1-5"/>
    <property type="match status" value="1"/>
</dbReference>
<name>A0A6C2TWT5_PONDE</name>
<evidence type="ECO:0000313" key="6">
    <source>
        <dbReference type="EMBL" id="VGO12063.1"/>
    </source>
</evidence>
<dbReference type="Gene3D" id="3.30.2020.10">
    <property type="entry name" value="NE0471-like N-terminal domain"/>
    <property type="match status" value="1"/>
</dbReference>
<dbReference type="Gene3D" id="3.90.550.10">
    <property type="entry name" value="Spore Coat Polysaccharide Biosynthesis Protein SpsA, Chain A"/>
    <property type="match status" value="1"/>
</dbReference>
<dbReference type="AlphaFoldDB" id="A0A6C2TWT5"/>
<dbReference type="EC" id="2.7.7.38" evidence="5"/>
<proteinExistence type="inferred from homology"/>
<dbReference type="PANTHER" id="PTHR42866:SF2">
    <property type="entry name" value="3-DEOXY-MANNO-OCTULOSONATE CYTIDYLYLTRANSFERASE, MITOCHONDRIAL"/>
    <property type="match status" value="1"/>
</dbReference>
<dbReference type="InterPro" id="IPR036782">
    <property type="entry name" value="NE0471-like_N"/>
</dbReference>
<comment type="similarity">
    <text evidence="5">Belongs to the KdsB family.</text>
</comment>
<comment type="pathway">
    <text evidence="5">Nucleotide-sugar biosynthesis; CMP-3-deoxy-D-manno-octulosonate biosynthesis; CMP-3-deoxy-D-manno-octulosonate from 3-deoxy-D-manno-octulosonate and CTP: step 1/1.</text>
</comment>
<dbReference type="HAMAP" id="MF_00057">
    <property type="entry name" value="KdsB"/>
    <property type="match status" value="1"/>
</dbReference>
<keyword evidence="2 5" id="KW-0808">Transferase</keyword>
<dbReference type="InterPro" id="IPR029044">
    <property type="entry name" value="Nucleotide-diphossugar_trans"/>
</dbReference>
<dbReference type="SUPFAM" id="SSF143880">
    <property type="entry name" value="NE0471 N-terminal domain-like"/>
    <property type="match status" value="1"/>
</dbReference>
<dbReference type="EMBL" id="CAAHFG010000001">
    <property type="protein sequence ID" value="VGO12063.1"/>
    <property type="molecule type" value="Genomic_DNA"/>
</dbReference>
<evidence type="ECO:0000256" key="4">
    <source>
        <dbReference type="ARBA" id="ARBA00022985"/>
    </source>
</evidence>
<protein>
    <recommendedName>
        <fullName evidence="5">3-deoxy-manno-octulosonate cytidylyltransferase</fullName>
        <ecNumber evidence="5">2.7.7.38</ecNumber>
    </recommendedName>
    <alternativeName>
        <fullName evidence="5">CMP-2-keto-3-deoxyoctulosonic acid synthase</fullName>
        <shortName evidence="5">CKS</shortName>
        <shortName evidence="5">CMP-KDO synthase</shortName>
    </alternativeName>
</protein>
<dbReference type="CDD" id="cd02517">
    <property type="entry name" value="CMP-KDO-Synthetase"/>
    <property type="match status" value="1"/>
</dbReference>
<dbReference type="SUPFAM" id="SSF53448">
    <property type="entry name" value="Nucleotide-diphospho-sugar transferases"/>
    <property type="match status" value="1"/>
</dbReference>
<evidence type="ECO:0000313" key="7">
    <source>
        <dbReference type="Proteomes" id="UP000366872"/>
    </source>
</evidence>
<dbReference type="FunFam" id="3.90.550.10:FF:000011">
    <property type="entry name" value="3-deoxy-manno-octulosonate cytidylyltransferase"/>
    <property type="match status" value="1"/>
</dbReference>
<dbReference type="InterPro" id="IPR018841">
    <property type="entry name" value="DUF2442"/>
</dbReference>
<dbReference type="NCBIfam" id="NF009905">
    <property type="entry name" value="PRK13368.1"/>
    <property type="match status" value="1"/>
</dbReference>
<dbReference type="UniPathway" id="UPA00358">
    <property type="reaction ID" value="UER00476"/>
</dbReference>
<evidence type="ECO:0000256" key="1">
    <source>
        <dbReference type="ARBA" id="ARBA00004370"/>
    </source>
</evidence>
<reference evidence="6 7" key="1">
    <citation type="submission" date="2019-04" db="EMBL/GenBank/DDBJ databases">
        <authorList>
            <person name="Van Vliet M D."/>
        </authorList>
    </citation>
    <scope>NUCLEOTIDE SEQUENCE [LARGE SCALE GENOMIC DNA]</scope>
    <source>
        <strain evidence="6 7">F1</strain>
    </source>
</reference>
<comment type="subcellular location">
    <subcellularLocation>
        <location evidence="5">Cytoplasm</location>
    </subcellularLocation>
    <subcellularLocation>
        <location evidence="1">Membrane</location>
    </subcellularLocation>
</comment>
<dbReference type="GO" id="GO:0009103">
    <property type="term" value="P:lipopolysaccharide biosynthetic process"/>
    <property type="evidence" value="ECO:0007669"/>
    <property type="project" value="UniProtKB-UniRule"/>
</dbReference>
<gene>
    <name evidence="5 6" type="primary">kdsB</name>
    <name evidence="6" type="ORF">PDESU_00613</name>
</gene>
<keyword evidence="3 5" id="KW-0548">Nucleotidyltransferase</keyword>
<keyword evidence="5" id="KW-0963">Cytoplasm</keyword>
<keyword evidence="7" id="KW-1185">Reference proteome</keyword>
<dbReference type="GO" id="GO:0005829">
    <property type="term" value="C:cytosol"/>
    <property type="evidence" value="ECO:0007669"/>
    <property type="project" value="TreeGrafter"/>
</dbReference>
<dbReference type="PANTHER" id="PTHR42866">
    <property type="entry name" value="3-DEOXY-MANNO-OCTULOSONATE CYTIDYLYLTRANSFERASE"/>
    <property type="match status" value="1"/>
</dbReference>
<evidence type="ECO:0000256" key="5">
    <source>
        <dbReference type="HAMAP-Rule" id="MF_00057"/>
    </source>
</evidence>
<dbReference type="InterPro" id="IPR003329">
    <property type="entry name" value="Cytidylyl_trans"/>
</dbReference>
<comment type="function">
    <text evidence="5">Activates KDO (a required 8-carbon sugar) for incorporation into bacterial lipopolysaccharide in Gram-negative bacteria.</text>
</comment>